<dbReference type="Proteomes" id="UP001156882">
    <property type="component" value="Unassembled WGS sequence"/>
</dbReference>
<dbReference type="CDD" id="cd13585">
    <property type="entry name" value="PBP2_TMBP_like"/>
    <property type="match status" value="1"/>
</dbReference>
<evidence type="ECO:0000313" key="6">
    <source>
        <dbReference type="Proteomes" id="UP001156882"/>
    </source>
</evidence>
<evidence type="ECO:0000256" key="1">
    <source>
        <dbReference type="ARBA" id="ARBA00004418"/>
    </source>
</evidence>
<dbReference type="PANTHER" id="PTHR43649:SF12">
    <property type="entry name" value="DIACETYLCHITOBIOSE BINDING PROTEIN DASA"/>
    <property type="match status" value="1"/>
</dbReference>
<dbReference type="InterPro" id="IPR006059">
    <property type="entry name" value="SBP"/>
</dbReference>
<dbReference type="RefSeq" id="WP_284315144.1">
    <property type="nucleotide sequence ID" value="NZ_BSPC01000058.1"/>
</dbReference>
<dbReference type="SUPFAM" id="SSF53850">
    <property type="entry name" value="Periplasmic binding protein-like II"/>
    <property type="match status" value="1"/>
</dbReference>
<dbReference type="PANTHER" id="PTHR43649">
    <property type="entry name" value="ARABINOSE-BINDING PROTEIN-RELATED"/>
    <property type="match status" value="1"/>
</dbReference>
<dbReference type="InterPro" id="IPR050490">
    <property type="entry name" value="Bact_solute-bd_prot1"/>
</dbReference>
<comment type="caution">
    <text evidence="5">The sequence shown here is derived from an EMBL/GenBank/DDBJ whole genome shotgun (WGS) entry which is preliminary data.</text>
</comment>
<proteinExistence type="inferred from homology"/>
<dbReference type="Pfam" id="PF01547">
    <property type="entry name" value="SBP_bac_1"/>
    <property type="match status" value="1"/>
</dbReference>
<organism evidence="5 6">
    <name type="scientific">Labrys miyagiensis</name>
    <dbReference type="NCBI Taxonomy" id="346912"/>
    <lineage>
        <taxon>Bacteria</taxon>
        <taxon>Pseudomonadati</taxon>
        <taxon>Pseudomonadota</taxon>
        <taxon>Alphaproteobacteria</taxon>
        <taxon>Hyphomicrobiales</taxon>
        <taxon>Xanthobacteraceae</taxon>
        <taxon>Labrys</taxon>
    </lineage>
</organism>
<comment type="subcellular location">
    <subcellularLocation>
        <location evidence="1">Periplasm</location>
    </subcellularLocation>
</comment>
<keyword evidence="6" id="KW-1185">Reference proteome</keyword>
<sequence>MKRLLLAAVAAALMSTSALISTGALADDTVTLKFWDNQQTESGLSQYQQAAVQRFEKENPGIKIEVTTVPYPEYQQRLLTAVQGGNAPDVATLDQIWIAAFSKAGALAPLDDYAAKAGIKADTFFKGAWDSANYDGKLWGMPFNVDVWSFSFYNNALLKEAGVDAASLGSWDGLKAAAQKLTDASKGRFGVGLFAGKGEDTVVVLDSFIFSNGGKVLNEDGSCALTSPEAVGALKYLQSLVPFAPSGMNNANSGNMRELFLNQSLAMEFWPALEQPTLQKSKLDWNFVPGHAPDGKKPVGTYGGWNLAVFQSSAHQDAAWKFIQFLTREDVNGDVVDLIPANVKAAKAFLEKNRKGPEQIMTLLENAAPRPLSPRYLELSDVEVTLAQDVYGGKDAVEAAKDACAKIDALK</sequence>
<reference evidence="6" key="1">
    <citation type="journal article" date="2019" name="Int. J. Syst. Evol. Microbiol.">
        <title>The Global Catalogue of Microorganisms (GCM) 10K type strain sequencing project: providing services to taxonomists for standard genome sequencing and annotation.</title>
        <authorList>
            <consortium name="The Broad Institute Genomics Platform"/>
            <consortium name="The Broad Institute Genome Sequencing Center for Infectious Disease"/>
            <person name="Wu L."/>
            <person name="Ma J."/>
        </authorList>
    </citation>
    <scope>NUCLEOTIDE SEQUENCE [LARGE SCALE GENOMIC DNA]</scope>
    <source>
        <strain evidence="6">NBRC 101365</strain>
    </source>
</reference>
<evidence type="ECO:0000256" key="2">
    <source>
        <dbReference type="ARBA" id="ARBA00008520"/>
    </source>
</evidence>
<evidence type="ECO:0000256" key="4">
    <source>
        <dbReference type="SAM" id="SignalP"/>
    </source>
</evidence>
<dbReference type="Gene3D" id="3.40.190.10">
    <property type="entry name" value="Periplasmic binding protein-like II"/>
    <property type="match status" value="2"/>
</dbReference>
<feature type="chain" id="PRO_5045551463" description="ABC transporter substrate-binding protein" evidence="4">
    <location>
        <begin position="27"/>
        <end position="411"/>
    </location>
</feature>
<dbReference type="EMBL" id="BSPC01000058">
    <property type="protein sequence ID" value="GLS22171.1"/>
    <property type="molecule type" value="Genomic_DNA"/>
</dbReference>
<evidence type="ECO:0000256" key="3">
    <source>
        <dbReference type="ARBA" id="ARBA00022764"/>
    </source>
</evidence>
<evidence type="ECO:0000313" key="5">
    <source>
        <dbReference type="EMBL" id="GLS22171.1"/>
    </source>
</evidence>
<keyword evidence="3" id="KW-0574">Periplasm</keyword>
<protein>
    <recommendedName>
        <fullName evidence="7">ABC transporter substrate-binding protein</fullName>
    </recommendedName>
</protein>
<evidence type="ECO:0008006" key="7">
    <source>
        <dbReference type="Google" id="ProtNLM"/>
    </source>
</evidence>
<keyword evidence="4" id="KW-0732">Signal</keyword>
<comment type="similarity">
    <text evidence="2">Belongs to the bacterial solute-binding protein 1 family.</text>
</comment>
<feature type="signal peptide" evidence="4">
    <location>
        <begin position="1"/>
        <end position="26"/>
    </location>
</feature>
<gene>
    <name evidence="5" type="ORF">GCM10007874_51880</name>
</gene>
<accession>A0ABQ6CPA2</accession>
<name>A0ABQ6CPA2_9HYPH</name>